<reference evidence="11" key="1">
    <citation type="submission" date="2011-07" db="UniProtKB">
        <authorList>
            <consortium name="Ensembl"/>
        </authorList>
    </citation>
    <scope>IDENTIFICATION</scope>
    <source>
        <strain evidence="11">Tuebingen</strain>
    </source>
</reference>
<dbReference type="HOGENOM" id="CLU_013137_0_2_1"/>
<dbReference type="InterPro" id="IPR003879">
    <property type="entry name" value="Butyrophylin_SPRY"/>
</dbReference>
<name>E7F5J0_DANRE</name>
<proteinExistence type="predicted"/>
<dbReference type="PROSITE" id="PS50188">
    <property type="entry name" value="B302_SPRY"/>
    <property type="match status" value="1"/>
</dbReference>
<dbReference type="PRINTS" id="PR01407">
    <property type="entry name" value="BUTYPHLNCDUF"/>
</dbReference>
<dbReference type="InterPro" id="IPR058030">
    <property type="entry name" value="TRIM8/14/16/25/29/45/65_CC"/>
</dbReference>
<dbReference type="Pfam" id="PF00622">
    <property type="entry name" value="SPRY"/>
    <property type="match status" value="1"/>
</dbReference>
<dbReference type="GeneID" id="565787"/>
<evidence type="ECO:0000256" key="2">
    <source>
        <dbReference type="ARBA" id="ARBA00022723"/>
    </source>
</evidence>
<accession>A0A8N7TE89</accession>
<dbReference type="InterPro" id="IPR000315">
    <property type="entry name" value="Znf_B-box"/>
</dbReference>
<dbReference type="InterPro" id="IPR003877">
    <property type="entry name" value="SPRY_dom"/>
</dbReference>
<evidence type="ECO:0000256" key="3">
    <source>
        <dbReference type="ARBA" id="ARBA00022771"/>
    </source>
</evidence>
<evidence type="ECO:0000313" key="13">
    <source>
        <dbReference type="RefSeq" id="XP_694149.5"/>
    </source>
</evidence>
<dbReference type="Pfam" id="PF00643">
    <property type="entry name" value="zf-B_box"/>
    <property type="match status" value="1"/>
</dbReference>
<dbReference type="SUPFAM" id="SSF49899">
    <property type="entry name" value="Concanavalin A-like lectins/glucanases"/>
    <property type="match status" value="1"/>
</dbReference>
<dbReference type="OMA" id="FKDRRHN"/>
<evidence type="ECO:0000256" key="7">
    <source>
        <dbReference type="SAM" id="Coils"/>
    </source>
</evidence>
<dbReference type="SUPFAM" id="SSF57845">
    <property type="entry name" value="B-box zinc-binding domain"/>
    <property type="match status" value="1"/>
</dbReference>
<feature type="domain" description="RING-type" evidence="8">
    <location>
        <begin position="13"/>
        <end position="56"/>
    </location>
</feature>
<dbReference type="InterPro" id="IPR013320">
    <property type="entry name" value="ConA-like_dom_sf"/>
</dbReference>
<dbReference type="Proteomes" id="UP000000437">
    <property type="component" value="Chromosome 2"/>
</dbReference>
<evidence type="ECO:0000313" key="11">
    <source>
        <dbReference type="Ensembl" id="ENSDARP00000091297"/>
    </source>
</evidence>
<dbReference type="SUPFAM" id="SSF57850">
    <property type="entry name" value="RING/U-box"/>
    <property type="match status" value="1"/>
</dbReference>
<dbReference type="SMR" id="E7F5J0"/>
<organism evidence="11">
    <name type="scientific">Danio rerio</name>
    <name type="common">Zebrafish</name>
    <name type="synonym">Brachydanio rerio</name>
    <dbReference type="NCBI Taxonomy" id="7955"/>
    <lineage>
        <taxon>Eukaryota</taxon>
        <taxon>Metazoa</taxon>
        <taxon>Chordata</taxon>
        <taxon>Craniata</taxon>
        <taxon>Vertebrata</taxon>
        <taxon>Euteleostomi</taxon>
        <taxon>Actinopterygii</taxon>
        <taxon>Neopterygii</taxon>
        <taxon>Teleostei</taxon>
        <taxon>Ostariophysi</taxon>
        <taxon>Cypriniformes</taxon>
        <taxon>Danionidae</taxon>
        <taxon>Danioninae</taxon>
        <taxon>Danio</taxon>
    </lineage>
</organism>
<evidence type="ECO:0000313" key="14">
    <source>
        <dbReference type="ZFIN" id="ZDB-GENE-070705-491"/>
    </source>
</evidence>
<dbReference type="PROSITE" id="PS50089">
    <property type="entry name" value="ZF_RING_2"/>
    <property type="match status" value="1"/>
</dbReference>
<evidence type="ECO:0000256" key="4">
    <source>
        <dbReference type="ARBA" id="ARBA00022833"/>
    </source>
</evidence>
<dbReference type="eggNOG" id="KOG2177">
    <property type="taxonomic scope" value="Eukaryota"/>
</dbReference>
<dbReference type="Bgee" id="ENSDARG00000003909">
    <property type="expression patterns" value="Expressed in intestine and 4 other cell types or tissues"/>
</dbReference>
<dbReference type="CDD" id="cd19769">
    <property type="entry name" value="Bbox2_TRIM16-like"/>
    <property type="match status" value="1"/>
</dbReference>
<dbReference type="EMBL" id="BX890600">
    <property type="status" value="NOT_ANNOTATED_CDS"/>
    <property type="molecule type" value="Genomic_DNA"/>
</dbReference>
<dbReference type="PhylomeDB" id="E7F5J0"/>
<keyword evidence="2" id="KW-0479">Metal-binding</keyword>
<dbReference type="Gene3D" id="2.60.120.920">
    <property type="match status" value="1"/>
</dbReference>
<dbReference type="Pfam" id="PF15227">
    <property type="entry name" value="zf-C3HC4_4"/>
    <property type="match status" value="1"/>
</dbReference>
<dbReference type="STRING" id="7955.ENSDARP00000091297"/>
<evidence type="ECO:0000256" key="6">
    <source>
        <dbReference type="PROSITE-ProRule" id="PRU00024"/>
    </source>
</evidence>
<dbReference type="Gene3D" id="4.10.830.40">
    <property type="match status" value="1"/>
</dbReference>
<evidence type="ECO:0000256" key="5">
    <source>
        <dbReference type="ARBA" id="ARBA00022859"/>
    </source>
</evidence>
<accession>E7F5J0</accession>
<gene>
    <name evidence="11 13 14" type="primary">ftr01</name>
</gene>
<dbReference type="SMART" id="SM00336">
    <property type="entry name" value="BBOX"/>
    <property type="match status" value="1"/>
</dbReference>
<dbReference type="PROSITE" id="PS50119">
    <property type="entry name" value="ZF_BBOX"/>
    <property type="match status" value="1"/>
</dbReference>
<keyword evidence="3 6" id="KW-0863">Zinc-finger</keyword>
<dbReference type="CDD" id="cd16040">
    <property type="entry name" value="SPRY_PRY_SNTX"/>
    <property type="match status" value="1"/>
</dbReference>
<dbReference type="AlphaFoldDB" id="E7F5J0"/>
<dbReference type="InterPro" id="IPR051051">
    <property type="entry name" value="E3_ubiq-ligase_TRIM/RNF"/>
</dbReference>
<evidence type="ECO:0000259" key="8">
    <source>
        <dbReference type="PROSITE" id="PS50089"/>
    </source>
</evidence>
<dbReference type="InterPro" id="IPR017907">
    <property type="entry name" value="Znf_RING_CS"/>
</dbReference>
<dbReference type="GO" id="GO:0008270">
    <property type="term" value="F:zinc ion binding"/>
    <property type="evidence" value="ECO:0007669"/>
    <property type="project" value="UniProtKB-KW"/>
</dbReference>
<dbReference type="Pfam" id="PF25600">
    <property type="entry name" value="TRIM_CC"/>
    <property type="match status" value="1"/>
</dbReference>
<dbReference type="GeneTree" id="ENSGT01150000286899"/>
<dbReference type="GO" id="GO:0045087">
    <property type="term" value="P:innate immune response"/>
    <property type="evidence" value="ECO:0007669"/>
    <property type="project" value="UniProtKB-KW"/>
</dbReference>
<keyword evidence="5" id="KW-0391">Immunity</keyword>
<keyword evidence="1" id="KW-0399">Innate immunity</keyword>
<evidence type="ECO:0000259" key="9">
    <source>
        <dbReference type="PROSITE" id="PS50119"/>
    </source>
</evidence>
<dbReference type="PROSITE" id="PS00518">
    <property type="entry name" value="ZF_RING_1"/>
    <property type="match status" value="1"/>
</dbReference>
<dbReference type="InterPro" id="IPR006574">
    <property type="entry name" value="PRY"/>
</dbReference>
<keyword evidence="4" id="KW-0862">Zinc</keyword>
<reference evidence="11 12" key="2">
    <citation type="journal article" date="2013" name="Nature">
        <title>The zebrafish reference genome sequence and its relationship to the human genome.</title>
        <authorList>
            <consortium name="Genome Reference Consortium Zebrafish"/>
            <person name="Howe K."/>
            <person name="Clark M.D."/>
            <person name="Torroja C.F."/>
            <person name="Torrance J."/>
            <person name="Berthelot C."/>
            <person name="Muffato M."/>
            <person name="Collins J.E."/>
            <person name="Humphray S."/>
            <person name="McLaren K."/>
            <person name="Matthews L."/>
            <person name="McLaren S."/>
            <person name="Sealy I."/>
            <person name="Caccamo M."/>
            <person name="Churcher C."/>
            <person name="Scott C."/>
            <person name="Barrett J.C."/>
            <person name="Koch R."/>
            <person name="Rauch G.J."/>
            <person name="White S."/>
            <person name="Chow W."/>
            <person name="Kilian B."/>
            <person name="Quintais L.T."/>
            <person name="Guerra-Assuncao J.A."/>
            <person name="Zhou Y."/>
            <person name="Gu Y."/>
            <person name="Yen J."/>
            <person name="Vogel J.H."/>
            <person name="Eyre T."/>
            <person name="Redmond S."/>
            <person name="Banerjee R."/>
            <person name="Chi J."/>
            <person name="Fu B."/>
            <person name="Langley E."/>
            <person name="Maguire S.F."/>
            <person name="Laird G.K."/>
            <person name="Lloyd D."/>
            <person name="Kenyon E."/>
            <person name="Donaldson S."/>
            <person name="Sehra H."/>
            <person name="Almeida-King J."/>
            <person name="Loveland J."/>
            <person name="Trevanion S."/>
            <person name="Jones M."/>
            <person name="Quail M."/>
            <person name="Willey D."/>
            <person name="Hunt A."/>
            <person name="Burton J."/>
            <person name="Sims S."/>
            <person name="McLay K."/>
            <person name="Plumb B."/>
            <person name="Davis J."/>
            <person name="Clee C."/>
            <person name="Oliver K."/>
            <person name="Clark R."/>
            <person name="Riddle C."/>
            <person name="Elliot D."/>
            <person name="Eliott D."/>
            <person name="Threadgold G."/>
            <person name="Harden G."/>
            <person name="Ware D."/>
            <person name="Begum S."/>
            <person name="Mortimore B."/>
            <person name="Mortimer B."/>
            <person name="Kerry G."/>
            <person name="Heath P."/>
            <person name="Phillimore B."/>
            <person name="Tracey A."/>
            <person name="Corby N."/>
            <person name="Dunn M."/>
            <person name="Johnson C."/>
            <person name="Wood J."/>
            <person name="Clark S."/>
            <person name="Pelan S."/>
            <person name="Griffiths G."/>
            <person name="Smith M."/>
            <person name="Glithero R."/>
            <person name="Howden P."/>
            <person name="Barker N."/>
            <person name="Lloyd C."/>
            <person name="Stevens C."/>
            <person name="Harley J."/>
            <person name="Holt K."/>
            <person name="Panagiotidis G."/>
            <person name="Lovell J."/>
            <person name="Beasley H."/>
            <person name="Henderson C."/>
            <person name="Gordon D."/>
            <person name="Auger K."/>
            <person name="Wright D."/>
            <person name="Collins J."/>
            <person name="Raisen C."/>
            <person name="Dyer L."/>
            <person name="Leung K."/>
            <person name="Robertson L."/>
            <person name="Ambridge K."/>
            <person name="Leongamornlert D."/>
            <person name="McGuire S."/>
            <person name="Gilderthorp R."/>
            <person name="Griffiths C."/>
            <person name="Manthravadi D."/>
            <person name="Nichol S."/>
            <person name="Barker G."/>
            <person name="Whitehead S."/>
            <person name="Kay M."/>
            <person name="Brown J."/>
            <person name="Murnane C."/>
            <person name="Gray E."/>
            <person name="Humphries M."/>
            <person name="Sycamore N."/>
            <person name="Barker D."/>
            <person name="Saunders D."/>
            <person name="Wallis J."/>
            <person name="Babbage A."/>
            <person name="Hammond S."/>
            <person name="Mashreghi-Mohammadi M."/>
            <person name="Barr L."/>
            <person name="Martin S."/>
            <person name="Wray P."/>
            <person name="Ellington A."/>
            <person name="Matthews N."/>
            <person name="Ellwood M."/>
            <person name="Woodmansey R."/>
            <person name="Clark G."/>
            <person name="Cooper J."/>
            <person name="Cooper J."/>
            <person name="Tromans A."/>
            <person name="Grafham D."/>
            <person name="Skuce C."/>
            <person name="Pandian R."/>
            <person name="Andrews R."/>
            <person name="Harrison E."/>
            <person name="Kimberley A."/>
            <person name="Garnett J."/>
            <person name="Fosker N."/>
            <person name="Hall R."/>
            <person name="Garner P."/>
            <person name="Kelly D."/>
            <person name="Bird C."/>
            <person name="Palmer S."/>
            <person name="Gehring I."/>
            <person name="Berger A."/>
            <person name="Dooley C.M."/>
            <person name="Ersan-Urun Z."/>
            <person name="Eser C."/>
            <person name="Geiger H."/>
            <person name="Geisler M."/>
            <person name="Karotki L."/>
            <person name="Kirn A."/>
            <person name="Konantz J."/>
            <person name="Konantz M."/>
            <person name="Oberlander M."/>
            <person name="Rudolph-Geiger S."/>
            <person name="Teucke M."/>
            <person name="Lanz C."/>
            <person name="Raddatz G."/>
            <person name="Osoegawa K."/>
            <person name="Zhu B."/>
            <person name="Rapp A."/>
            <person name="Widaa S."/>
            <person name="Langford C."/>
            <person name="Yang F."/>
            <person name="Schuster S.C."/>
            <person name="Carter N.P."/>
            <person name="Harrow J."/>
            <person name="Ning Z."/>
            <person name="Herrero J."/>
            <person name="Searle S.M."/>
            <person name="Enright A."/>
            <person name="Geisler R."/>
            <person name="Plasterk R.H."/>
            <person name="Lee C."/>
            <person name="Westerfield M."/>
            <person name="de Jong P.J."/>
            <person name="Zon L.I."/>
            <person name="Postlethwait J.H."/>
            <person name="Nusslein-Volhard C."/>
            <person name="Hubbard T.J."/>
            <person name="Roest Crollius H."/>
            <person name="Rogers J."/>
            <person name="Stemple D.L."/>
        </authorList>
    </citation>
    <scope>NUCLEOTIDE SEQUENCE [LARGE SCALE GENOMIC DNA]</scope>
    <source>
        <strain evidence="11 12">Tuebingen</strain>
    </source>
</reference>
<dbReference type="PaxDb" id="7955-ENSDARP00000091297"/>
<dbReference type="Ensembl" id="ENSDART00000100524.5">
    <property type="protein sequence ID" value="ENSDARP00000091297.3"/>
    <property type="gene ID" value="ENSDARG00000003909.11"/>
</dbReference>
<dbReference type="GO" id="GO:0005737">
    <property type="term" value="C:cytoplasm"/>
    <property type="evidence" value="ECO:0007669"/>
    <property type="project" value="UniProtKB-ARBA"/>
</dbReference>
<keyword evidence="7" id="KW-0175">Coiled coil</keyword>
<dbReference type="OrthoDB" id="8821439at2759"/>
<dbReference type="Pfam" id="PF13765">
    <property type="entry name" value="PRY"/>
    <property type="match status" value="1"/>
</dbReference>
<feature type="domain" description="B30.2/SPRY" evidence="10">
    <location>
        <begin position="362"/>
        <end position="556"/>
    </location>
</feature>
<dbReference type="AGR" id="ZFIN:ZDB-GENE-070705-491"/>
<dbReference type="PANTHER" id="PTHR25465">
    <property type="entry name" value="B-BOX DOMAIN CONTAINING"/>
    <property type="match status" value="1"/>
</dbReference>
<evidence type="ECO:0000256" key="1">
    <source>
        <dbReference type="ARBA" id="ARBA00022588"/>
    </source>
</evidence>
<dbReference type="CTD" id="565787"/>
<dbReference type="InterPro" id="IPR001870">
    <property type="entry name" value="B30.2/SPRY"/>
</dbReference>
<dbReference type="SMART" id="SM00184">
    <property type="entry name" value="RING"/>
    <property type="match status" value="1"/>
</dbReference>
<dbReference type="InterPro" id="IPR043136">
    <property type="entry name" value="B30.2/SPRY_sf"/>
</dbReference>
<feature type="domain" description="B box-type" evidence="9">
    <location>
        <begin position="147"/>
        <end position="187"/>
    </location>
</feature>
<dbReference type="InterPro" id="IPR013083">
    <property type="entry name" value="Znf_RING/FYVE/PHD"/>
</dbReference>
<dbReference type="Gene3D" id="3.30.40.10">
    <property type="entry name" value="Zinc/RING finger domain, C3HC4 (zinc finger)"/>
    <property type="match status" value="1"/>
</dbReference>
<dbReference type="RefSeq" id="XP_694149.5">
    <property type="nucleotide sequence ID" value="XM_689057.8"/>
</dbReference>
<evidence type="ECO:0000259" key="10">
    <source>
        <dbReference type="PROSITE" id="PS50188"/>
    </source>
</evidence>
<dbReference type="PANTHER" id="PTHR25465:SF5">
    <property type="entry name" value="E3 UBIQUITIN_ISG15 LIGASE TRIM25-RELATED"/>
    <property type="match status" value="1"/>
</dbReference>
<protein>
    <submittedName>
        <fullName evidence="11">FinTRIM family, member 1</fullName>
    </submittedName>
    <submittedName>
        <fullName evidence="13">Tripartite motif-containing protein 16</fullName>
    </submittedName>
</protein>
<sequence length="556" mass="63917">MAEASFSQDQFSCSVCLDILKGPVTIPCGHSYCMSCITDCWDQEDQKQVYSCPQCRNTFTSRPVLCKNVLIDEMVKKVKKTNLQTACPAHAHAEPGDVECDVCPGRKYKAVKSCVECLNSYCRSHLEQHENLFKDRRHNLLDPTRQLHEMICPKHDKPLEIYCRTDLQCICYRCLMDEHKNHEAVTAEAERTEKQKLLGRIQTKFKQAIEARQKELQELRDAVKSYKCSAQTAVDDSERIFTELIHTIERSRSEVTRLIQDQEKAAVSEVEKLSEQLEEEIDDLRRRDSKLEQLSHIENHIHFLQMFQYISEHPKSTDTCGITVSSLIPFHDVVKSISKLKEKEGFCKEELEKFSDRVTCNDMTPISESVHTREQFVKSSCQLTLDSKTVNRYLRLSEGNKAVSFTETPQQYRAHPERFDGSFQVLCRQSVSERCYWEVEWSGINGVCISVSYKSISRKALFNEDMFGFNSQSWGLYCSPSNYLFMHNKSKTKIPVSSTSSRVGVYVDHRSGTLHFYSVSETMALIHTIQTTFTQPLYPGFGLNIGSNVKLCHLTT</sequence>
<keyword evidence="12" id="KW-1185">Reference proteome</keyword>
<dbReference type="InterPro" id="IPR001841">
    <property type="entry name" value="Znf_RING"/>
</dbReference>
<reference evidence="13" key="3">
    <citation type="submission" date="2025-04" db="UniProtKB">
        <authorList>
            <consortium name="RefSeq"/>
        </authorList>
    </citation>
    <scope>IDENTIFICATION</scope>
    <source>
        <strain evidence="13">Tuebingen</strain>
    </source>
</reference>
<feature type="coiled-coil region" evidence="7">
    <location>
        <begin position="260"/>
        <end position="294"/>
    </location>
</feature>
<dbReference type="RefSeq" id="XP_694149.5">
    <property type="nucleotide sequence ID" value="XM_689057.9"/>
</dbReference>
<dbReference type="ZFIN" id="ZDB-GENE-070705-491">
    <property type="gene designation" value="ftr01"/>
</dbReference>
<dbReference type="SMART" id="SM00589">
    <property type="entry name" value="PRY"/>
    <property type="match status" value="1"/>
</dbReference>
<evidence type="ECO:0000313" key="12">
    <source>
        <dbReference type="Proteomes" id="UP000000437"/>
    </source>
</evidence>
<dbReference type="Gene3D" id="3.30.160.60">
    <property type="entry name" value="Classic Zinc Finger"/>
    <property type="match status" value="1"/>
</dbReference>
<dbReference type="SMART" id="SM00449">
    <property type="entry name" value="SPRY"/>
    <property type="match status" value="1"/>
</dbReference>